<comment type="caution">
    <text evidence="7">The sequence shown here is derived from an EMBL/GenBank/DDBJ whole genome shotgun (WGS) entry which is preliminary data.</text>
</comment>
<keyword evidence="6" id="KW-0479">Metal-binding</keyword>
<dbReference type="PANTHER" id="PTHR43768:SF3">
    <property type="entry name" value="TREHALOSE 6-PHOSPHATE PHOSPHATASE"/>
    <property type="match status" value="1"/>
</dbReference>
<evidence type="ECO:0000256" key="2">
    <source>
        <dbReference type="ARBA" id="ARBA00005199"/>
    </source>
</evidence>
<reference evidence="7 8" key="1">
    <citation type="submission" date="2019-03" db="EMBL/GenBank/DDBJ databases">
        <title>Genomic Encyclopedia of Archaeal and Bacterial Type Strains, Phase II (KMG-II): from individual species to whole genera.</title>
        <authorList>
            <person name="Goeker M."/>
        </authorList>
    </citation>
    <scope>NUCLEOTIDE SEQUENCE [LARGE SCALE GENOMIC DNA]</scope>
    <source>
        <strain evidence="7 8">DSM 24323</strain>
    </source>
</reference>
<organism evidence="7 8">
    <name type="scientific">Naumannella halotolerans</name>
    <dbReference type="NCBI Taxonomy" id="993414"/>
    <lineage>
        <taxon>Bacteria</taxon>
        <taxon>Bacillati</taxon>
        <taxon>Actinomycetota</taxon>
        <taxon>Actinomycetes</taxon>
        <taxon>Propionibacteriales</taxon>
        <taxon>Propionibacteriaceae</taxon>
        <taxon>Naumannella</taxon>
    </lineage>
</organism>
<dbReference type="NCBIfam" id="TIGR01484">
    <property type="entry name" value="HAD-SF-IIB"/>
    <property type="match status" value="1"/>
</dbReference>
<evidence type="ECO:0000256" key="4">
    <source>
        <dbReference type="ARBA" id="ARBA00022801"/>
    </source>
</evidence>
<comment type="cofactor">
    <cofactor evidence="6">
        <name>Mg(2+)</name>
        <dbReference type="ChEBI" id="CHEBI:18420"/>
    </cofactor>
</comment>
<proteinExistence type="inferred from homology"/>
<sequence>MVDQIAPDLERFAVRPGPGVAALSAVLEDPANSLLGLDFDGTLSPIIDRPENAVIHPEGARALDRLSRRLGTVAIITGRPARAAVELGGLAQLAGAERMVVLGQYGAERWDGASGEFTIPPPPEGIAQVREAVTALVDEVGIPGVTIENKFRAIGIHWRTAADPQRATAALIERARAIAAEHDFGVEPGRSVLEIRPPGKDKGMALAELIAERGVRAQIFGGDDLGDLPAYDEVVRQRALGIPGLLIASASPEQNALLERADVVCHGPAEVATWLHLLADELDRRAA</sequence>
<accession>A0A4V3ENH5</accession>
<dbReference type="InterPro" id="IPR003337">
    <property type="entry name" value="Trehalose_PPase"/>
</dbReference>
<keyword evidence="6" id="KW-0460">Magnesium</keyword>
<dbReference type="InterPro" id="IPR006379">
    <property type="entry name" value="HAD-SF_hydro_IIB"/>
</dbReference>
<evidence type="ECO:0000313" key="7">
    <source>
        <dbReference type="EMBL" id="TDT33818.1"/>
    </source>
</evidence>
<dbReference type="OrthoDB" id="9816160at2"/>
<name>A0A4V3ENH5_9ACTN</name>
<dbReference type="Gene3D" id="3.30.70.1020">
    <property type="entry name" value="Trehalose-6-phosphate phosphatase related protein, domain 2"/>
    <property type="match status" value="1"/>
</dbReference>
<dbReference type="UniPathway" id="UPA00299"/>
<dbReference type="AlphaFoldDB" id="A0A4V3ENH5"/>
<dbReference type="Gene3D" id="3.40.50.1000">
    <property type="entry name" value="HAD superfamily/HAD-like"/>
    <property type="match status" value="1"/>
</dbReference>
<dbReference type="RefSeq" id="WP_133754267.1">
    <property type="nucleotide sequence ID" value="NZ_CP171129.1"/>
</dbReference>
<evidence type="ECO:0000256" key="6">
    <source>
        <dbReference type="RuleBase" id="RU361117"/>
    </source>
</evidence>
<keyword evidence="8" id="KW-1185">Reference proteome</keyword>
<dbReference type="InterPro" id="IPR036412">
    <property type="entry name" value="HAD-like_sf"/>
</dbReference>
<dbReference type="NCBIfam" id="TIGR00685">
    <property type="entry name" value="T6PP"/>
    <property type="match status" value="1"/>
</dbReference>
<protein>
    <recommendedName>
        <fullName evidence="6">Trehalose 6-phosphate phosphatase</fullName>
        <ecNumber evidence="6">3.1.3.12</ecNumber>
    </recommendedName>
</protein>
<dbReference type="Pfam" id="PF02358">
    <property type="entry name" value="Trehalose_PPase"/>
    <property type="match status" value="1"/>
</dbReference>
<dbReference type="InterPro" id="IPR044651">
    <property type="entry name" value="OTSB-like"/>
</dbReference>
<evidence type="ECO:0000256" key="5">
    <source>
        <dbReference type="ARBA" id="ARBA00024179"/>
    </source>
</evidence>
<dbReference type="GO" id="GO:0004805">
    <property type="term" value="F:trehalose-phosphatase activity"/>
    <property type="evidence" value="ECO:0007669"/>
    <property type="project" value="UniProtKB-EC"/>
</dbReference>
<comment type="pathway">
    <text evidence="2 6">Glycan biosynthesis; trehalose biosynthesis.</text>
</comment>
<dbReference type="Proteomes" id="UP000295371">
    <property type="component" value="Unassembled WGS sequence"/>
</dbReference>
<dbReference type="EMBL" id="SOAW01000001">
    <property type="protein sequence ID" value="TDT33818.1"/>
    <property type="molecule type" value="Genomic_DNA"/>
</dbReference>
<keyword evidence="4 6" id="KW-0378">Hydrolase</keyword>
<evidence type="ECO:0000256" key="1">
    <source>
        <dbReference type="ARBA" id="ARBA00000500"/>
    </source>
</evidence>
<evidence type="ECO:0000256" key="3">
    <source>
        <dbReference type="ARBA" id="ARBA00008770"/>
    </source>
</evidence>
<dbReference type="GO" id="GO:0046872">
    <property type="term" value="F:metal ion binding"/>
    <property type="evidence" value="ECO:0007669"/>
    <property type="project" value="UniProtKB-KW"/>
</dbReference>
<evidence type="ECO:0000313" key="8">
    <source>
        <dbReference type="Proteomes" id="UP000295371"/>
    </source>
</evidence>
<dbReference type="InterPro" id="IPR023214">
    <property type="entry name" value="HAD_sf"/>
</dbReference>
<comment type="function">
    <text evidence="5 6">Removes the phosphate from trehalose 6-phosphate to produce free trehalose.</text>
</comment>
<dbReference type="EC" id="3.1.3.12" evidence="6"/>
<dbReference type="SUPFAM" id="SSF56784">
    <property type="entry name" value="HAD-like"/>
    <property type="match status" value="1"/>
</dbReference>
<comment type="catalytic activity">
    <reaction evidence="1 6">
        <text>alpha,alpha-trehalose 6-phosphate + H2O = alpha,alpha-trehalose + phosphate</text>
        <dbReference type="Rhea" id="RHEA:23420"/>
        <dbReference type="ChEBI" id="CHEBI:15377"/>
        <dbReference type="ChEBI" id="CHEBI:16551"/>
        <dbReference type="ChEBI" id="CHEBI:43474"/>
        <dbReference type="ChEBI" id="CHEBI:58429"/>
        <dbReference type="EC" id="3.1.3.12"/>
    </reaction>
</comment>
<gene>
    <name evidence="7" type="ORF">CLV29_1450</name>
</gene>
<dbReference type="PANTHER" id="PTHR43768">
    <property type="entry name" value="TREHALOSE 6-PHOSPHATE PHOSPHATASE"/>
    <property type="match status" value="1"/>
</dbReference>
<dbReference type="GO" id="GO:0005992">
    <property type="term" value="P:trehalose biosynthetic process"/>
    <property type="evidence" value="ECO:0007669"/>
    <property type="project" value="UniProtKB-UniPathway"/>
</dbReference>
<comment type="similarity">
    <text evidence="3 6">Belongs to the trehalose phosphatase family.</text>
</comment>